<proteinExistence type="predicted"/>
<comment type="caution">
    <text evidence="2">The sequence shown here is derived from an EMBL/GenBank/DDBJ whole genome shotgun (WGS) entry which is preliminary data.</text>
</comment>
<dbReference type="Proteomes" id="UP000245207">
    <property type="component" value="Unassembled WGS sequence"/>
</dbReference>
<dbReference type="Pfam" id="PF11955">
    <property type="entry name" value="PORR"/>
    <property type="match status" value="1"/>
</dbReference>
<organism evidence="2 3">
    <name type="scientific">Artemisia annua</name>
    <name type="common">Sweet wormwood</name>
    <dbReference type="NCBI Taxonomy" id="35608"/>
    <lineage>
        <taxon>Eukaryota</taxon>
        <taxon>Viridiplantae</taxon>
        <taxon>Streptophyta</taxon>
        <taxon>Embryophyta</taxon>
        <taxon>Tracheophyta</taxon>
        <taxon>Spermatophyta</taxon>
        <taxon>Magnoliopsida</taxon>
        <taxon>eudicotyledons</taxon>
        <taxon>Gunneridae</taxon>
        <taxon>Pentapetalae</taxon>
        <taxon>asterids</taxon>
        <taxon>campanulids</taxon>
        <taxon>Asterales</taxon>
        <taxon>Asteraceae</taxon>
        <taxon>Asteroideae</taxon>
        <taxon>Anthemideae</taxon>
        <taxon>Artemisiinae</taxon>
        <taxon>Artemisia</taxon>
    </lineage>
</organism>
<dbReference type="EMBL" id="PKPP01009176">
    <property type="protein sequence ID" value="PWA48885.1"/>
    <property type="molecule type" value="Genomic_DNA"/>
</dbReference>
<dbReference type="InterPro" id="IPR045040">
    <property type="entry name" value="PORR_fam"/>
</dbReference>
<name>A0A2U1LIR5_ARTAN</name>
<dbReference type="PANTHER" id="PTHR31476">
    <property type="entry name" value="PROTEIN WHAT'S THIS FACTOR 1 HOMOLOG, CHLOROPLASTIC"/>
    <property type="match status" value="1"/>
</dbReference>
<dbReference type="AlphaFoldDB" id="A0A2U1LIR5"/>
<reference evidence="2 3" key="1">
    <citation type="journal article" date="2018" name="Mol. Plant">
        <title>The genome of Artemisia annua provides insight into the evolution of Asteraceae family and artemisinin biosynthesis.</title>
        <authorList>
            <person name="Shen Q."/>
            <person name="Zhang L."/>
            <person name="Liao Z."/>
            <person name="Wang S."/>
            <person name="Yan T."/>
            <person name="Shi P."/>
            <person name="Liu M."/>
            <person name="Fu X."/>
            <person name="Pan Q."/>
            <person name="Wang Y."/>
            <person name="Lv Z."/>
            <person name="Lu X."/>
            <person name="Zhang F."/>
            <person name="Jiang W."/>
            <person name="Ma Y."/>
            <person name="Chen M."/>
            <person name="Hao X."/>
            <person name="Li L."/>
            <person name="Tang Y."/>
            <person name="Lv G."/>
            <person name="Zhou Y."/>
            <person name="Sun X."/>
            <person name="Brodelius P.E."/>
            <person name="Rose J.K.C."/>
            <person name="Tang K."/>
        </authorList>
    </citation>
    <scope>NUCLEOTIDE SEQUENCE [LARGE SCALE GENOMIC DNA]</scope>
    <source>
        <strain evidence="3">cv. Huhao1</strain>
        <tissue evidence="2">Leaf</tissue>
    </source>
</reference>
<dbReference type="STRING" id="35608.A0A2U1LIR5"/>
<evidence type="ECO:0000313" key="2">
    <source>
        <dbReference type="EMBL" id="PWA48885.1"/>
    </source>
</evidence>
<dbReference type="InterPro" id="IPR021099">
    <property type="entry name" value="PORR_domain"/>
</dbReference>
<protein>
    <submittedName>
        <fullName evidence="2">Plant organelle RNA recognition domain-containing protein</fullName>
    </submittedName>
</protein>
<sequence>MKWKKDSYFDTIDSIHNSLKLKPVIALKNCIVASPQGCIPISDVSKKGLRFDIPFKVAKFLRMYPSVFEEFTGPEYNLPWFRLTPEAVKLNDEEQCVYRDFKDDLEERLVKFVLMSVENRLPLKVIKGMLWYLGLPDDYLCNVEGGLGEYFEVVEMGDGLKGLAVSKCEKILSVIQKNALRSGVYSGGEMEAISIPLFPSKGLRLRTKILDWLDGFQKLPYVSPYEKCPDLYPDSDVAEKRVVGLLHELLSLFVEHSVERKRVLCLRKYLGLPQKVHKAFERHPHVFYLSLRNNTCTAILKEAYCDETAIEAHPLAEVRMALLIVVLEDHNPKLVYRSESKNVAEIICPWLRKSLKKMCKGLIKGTKNHIRHTVYVVGMIFSIATTTTIELVLKSKGVIGERVRVISVDDGLVPKEEDDDEVVLVDGVYGAFGGDGELGVLWEGGVNEPMVLIPETTFVGVESRVLIPETTFVGVDSRVLIPKTTFVGVESRVFIPKTTVWDTLVYPSDTLQDFEPGICSSNFFTFKCLKGIEFHPQSHKLGISVFRRLEIKIIVSVLSWFASLLSLGVHWWEGLGRGF</sequence>
<dbReference type="OrthoDB" id="627307at2759"/>
<dbReference type="GO" id="GO:0003723">
    <property type="term" value="F:RNA binding"/>
    <property type="evidence" value="ECO:0007669"/>
    <property type="project" value="InterPro"/>
</dbReference>
<accession>A0A2U1LIR5</accession>
<feature type="domain" description="PORR" evidence="1">
    <location>
        <begin position="4"/>
        <end position="328"/>
    </location>
</feature>
<evidence type="ECO:0000259" key="1">
    <source>
        <dbReference type="Pfam" id="PF11955"/>
    </source>
</evidence>
<gene>
    <name evidence="2" type="ORF">CTI12_AA486160</name>
</gene>
<dbReference type="PANTHER" id="PTHR31476:SF13">
    <property type="entry name" value="PROTEIN WHAT'S THIS FACTOR 9, MITOCHONDRIAL"/>
    <property type="match status" value="1"/>
</dbReference>
<evidence type="ECO:0000313" key="3">
    <source>
        <dbReference type="Proteomes" id="UP000245207"/>
    </source>
</evidence>
<keyword evidence="3" id="KW-1185">Reference proteome</keyword>